<keyword evidence="1" id="KW-0812">Transmembrane</keyword>
<keyword evidence="3" id="KW-1185">Reference proteome</keyword>
<sequence length="66" mass="7838">MFNSMGWHEKVLLVIKFSLCVVLKWLLDRSYRPWMLRNLCIGIDCGINQLLRVQLVIILWQGNCMD</sequence>
<organism evidence="2 3">
    <name type="scientific">Gossypium schwendimanii</name>
    <name type="common">Cotton</name>
    <dbReference type="NCBI Taxonomy" id="34291"/>
    <lineage>
        <taxon>Eukaryota</taxon>
        <taxon>Viridiplantae</taxon>
        <taxon>Streptophyta</taxon>
        <taxon>Embryophyta</taxon>
        <taxon>Tracheophyta</taxon>
        <taxon>Spermatophyta</taxon>
        <taxon>Magnoliopsida</taxon>
        <taxon>eudicotyledons</taxon>
        <taxon>Gunneridae</taxon>
        <taxon>Pentapetalae</taxon>
        <taxon>rosids</taxon>
        <taxon>malvids</taxon>
        <taxon>Malvales</taxon>
        <taxon>Malvaceae</taxon>
        <taxon>Malvoideae</taxon>
        <taxon>Gossypium</taxon>
    </lineage>
</organism>
<gene>
    <name evidence="2" type="ORF">Goshw_009348</name>
</gene>
<keyword evidence="1" id="KW-1133">Transmembrane helix</keyword>
<keyword evidence="1" id="KW-0472">Membrane</keyword>
<proteinExistence type="predicted"/>
<accession>A0A7J9NJ80</accession>
<feature type="transmembrane region" description="Helical" evidence="1">
    <location>
        <begin position="6"/>
        <end position="27"/>
    </location>
</feature>
<dbReference type="EMBL" id="JABFAF010280091">
    <property type="protein sequence ID" value="MBA0881909.1"/>
    <property type="molecule type" value="Genomic_DNA"/>
</dbReference>
<name>A0A7J9NJ80_GOSSC</name>
<dbReference type="Proteomes" id="UP000593576">
    <property type="component" value="Unassembled WGS sequence"/>
</dbReference>
<evidence type="ECO:0000313" key="2">
    <source>
        <dbReference type="EMBL" id="MBA0881909.1"/>
    </source>
</evidence>
<dbReference type="AlphaFoldDB" id="A0A7J9NJ80"/>
<dbReference type="OrthoDB" id="1001150at2759"/>
<protein>
    <submittedName>
        <fullName evidence="2">Uncharacterized protein</fullName>
    </submittedName>
</protein>
<reference evidence="2 3" key="1">
    <citation type="journal article" date="2019" name="Genome Biol. Evol.">
        <title>Insights into the evolution of the New World diploid cottons (Gossypium, subgenus Houzingenia) based on genome sequencing.</title>
        <authorList>
            <person name="Grover C.E."/>
            <person name="Arick M.A. 2nd"/>
            <person name="Thrash A."/>
            <person name="Conover J.L."/>
            <person name="Sanders W.S."/>
            <person name="Peterson D.G."/>
            <person name="Frelichowski J.E."/>
            <person name="Scheffler J.A."/>
            <person name="Scheffler B.E."/>
            <person name="Wendel J.F."/>
        </authorList>
    </citation>
    <scope>NUCLEOTIDE SEQUENCE [LARGE SCALE GENOMIC DNA]</scope>
    <source>
        <strain evidence="2">1</strain>
        <tissue evidence="2">Leaf</tissue>
    </source>
</reference>
<feature type="non-terminal residue" evidence="2">
    <location>
        <position position="66"/>
    </location>
</feature>
<evidence type="ECO:0000256" key="1">
    <source>
        <dbReference type="SAM" id="Phobius"/>
    </source>
</evidence>
<comment type="caution">
    <text evidence="2">The sequence shown here is derived from an EMBL/GenBank/DDBJ whole genome shotgun (WGS) entry which is preliminary data.</text>
</comment>
<evidence type="ECO:0000313" key="3">
    <source>
        <dbReference type="Proteomes" id="UP000593576"/>
    </source>
</evidence>